<dbReference type="CDD" id="cd15482">
    <property type="entry name" value="Sialidase_non-viral"/>
    <property type="match status" value="1"/>
</dbReference>
<gene>
    <name evidence="2" type="ORF">HX89_06320</name>
</gene>
<dbReference type="Gene3D" id="2.130.10.10">
    <property type="entry name" value="YVTN repeat-like/Quinoprotein amine dehydrogenase"/>
    <property type="match status" value="2"/>
</dbReference>
<feature type="region of interest" description="Disordered" evidence="1">
    <location>
        <begin position="40"/>
        <end position="61"/>
    </location>
</feature>
<evidence type="ECO:0000256" key="1">
    <source>
        <dbReference type="SAM" id="MobiDB-lite"/>
    </source>
</evidence>
<feature type="region of interest" description="Disordered" evidence="1">
    <location>
        <begin position="368"/>
        <end position="398"/>
    </location>
</feature>
<dbReference type="eggNOG" id="ENOG5033I5Y">
    <property type="taxonomic scope" value="Bacteria"/>
</dbReference>
<evidence type="ECO:0000313" key="2">
    <source>
        <dbReference type="EMBL" id="AIF40613.1"/>
    </source>
</evidence>
<keyword evidence="3" id="KW-1185">Reference proteome</keyword>
<dbReference type="InterPro" id="IPR015943">
    <property type="entry name" value="WD40/YVTN_repeat-like_dom_sf"/>
</dbReference>
<name>A0A075JKK9_9MICO</name>
<evidence type="ECO:0000313" key="3">
    <source>
        <dbReference type="Proteomes" id="UP000027986"/>
    </source>
</evidence>
<dbReference type="InterPro" id="IPR036278">
    <property type="entry name" value="Sialidase_sf"/>
</dbReference>
<sequence length="428" mass="43075">MRAALALVLAALGVVAVIYGARAIVRDPLRPGAVRAGEPVGGGVAAEPSSGSSPNVETAQAATPASTSSIVWALSARFGQTQFALAQTTCAGTPCPALLRTQDGGRTWQQVHSFTQADVSSAQGDAQPLIQPAGAISDLRFLDARTGYLFGSDLWVTHDGGRSFTQVQHPGVSVLDVAVHDGQAHALTAASCIQGGCTGRLEVARIGTGRTPAVTDAVAGVTPPGEVSDAGIVTAGENLLVLAHAERSGGEASGAWRLTGDALTPLSTPPACNGKTIEAATGLGATSRMVAVCDAVVTSRSTSYSTVTSVDGGATWQLVGAGNLTLPTQGHVTIAAKDPTHVVAVSGGPREALDGTTRSLSDIAVAASKDGGASWTEGSPTPRPSPGGFDSLQASQPGVAAVTRHDGDIWTSADDGVHWSRHAVVHGD</sequence>
<organism evidence="2 3">
    <name type="scientific">Dermacoccus nishinomiyaensis</name>
    <dbReference type="NCBI Taxonomy" id="1274"/>
    <lineage>
        <taxon>Bacteria</taxon>
        <taxon>Bacillati</taxon>
        <taxon>Actinomycetota</taxon>
        <taxon>Actinomycetes</taxon>
        <taxon>Micrococcales</taxon>
        <taxon>Dermacoccaceae</taxon>
        <taxon>Dermacoccus</taxon>
    </lineage>
</organism>
<dbReference type="SUPFAM" id="SSF50939">
    <property type="entry name" value="Sialidases"/>
    <property type="match status" value="1"/>
</dbReference>
<dbReference type="EMBL" id="CP008889">
    <property type="protein sequence ID" value="AIF40613.1"/>
    <property type="molecule type" value="Genomic_DNA"/>
</dbReference>
<accession>A0A075JKK9</accession>
<dbReference type="AlphaFoldDB" id="A0A075JKK9"/>
<evidence type="ECO:0008006" key="4">
    <source>
        <dbReference type="Google" id="ProtNLM"/>
    </source>
</evidence>
<dbReference type="HOGENOM" id="CLU_610640_0_0_11"/>
<dbReference type="KEGG" id="dni:HX89_06320"/>
<proteinExistence type="predicted"/>
<reference evidence="2 3" key="1">
    <citation type="submission" date="2014-07" db="EMBL/GenBank/DDBJ databases">
        <title>Genome Sequencing of Dermacoccus nishinomiyaensis.</title>
        <authorList>
            <person name="Hong K.W."/>
            <person name="Chan K.G."/>
        </authorList>
    </citation>
    <scope>NUCLEOTIDE SEQUENCE [LARGE SCALE GENOMIC DNA]</scope>
    <source>
        <strain evidence="2 3">M25</strain>
    </source>
</reference>
<dbReference type="Proteomes" id="UP000027986">
    <property type="component" value="Chromosome"/>
</dbReference>
<protein>
    <recommendedName>
        <fullName evidence="4">Exo-alpha-sialidase</fullName>
    </recommendedName>
</protein>